<protein>
    <recommendedName>
        <fullName evidence="3">YtxH domain-containing protein</fullName>
    </recommendedName>
</protein>
<reference evidence="1 2" key="1">
    <citation type="journal article" date="2010" name="Int. J. Syst. Evol. Microbiol.">
        <title>Bacillus horneckiae sp. nov., isolated from a spacecraft-assembly clean room.</title>
        <authorList>
            <person name="Vaishampayan P."/>
            <person name="Probst A."/>
            <person name="Krishnamurthi S."/>
            <person name="Ghosh S."/>
            <person name="Osman S."/>
            <person name="McDowall A."/>
            <person name="Ruckmani A."/>
            <person name="Mayilraj S."/>
            <person name="Venkateswaran K."/>
        </authorList>
    </citation>
    <scope>NUCLEOTIDE SEQUENCE [LARGE SCALE GENOMIC DNA]</scope>
    <source>
        <strain evidence="2">1PO1SC</strain>
    </source>
</reference>
<evidence type="ECO:0000313" key="1">
    <source>
        <dbReference type="EMBL" id="PKG29908.1"/>
    </source>
</evidence>
<organism evidence="1 2">
    <name type="scientific">Cytobacillus horneckiae</name>
    <dbReference type="NCBI Taxonomy" id="549687"/>
    <lineage>
        <taxon>Bacteria</taxon>
        <taxon>Bacillati</taxon>
        <taxon>Bacillota</taxon>
        <taxon>Bacilli</taxon>
        <taxon>Bacillales</taxon>
        <taxon>Bacillaceae</taxon>
        <taxon>Cytobacillus</taxon>
    </lineage>
</organism>
<keyword evidence="2" id="KW-1185">Reference proteome</keyword>
<name>A0A2N0ZK80_9BACI</name>
<dbReference type="AlphaFoldDB" id="A0A2N0ZK80"/>
<evidence type="ECO:0000313" key="2">
    <source>
        <dbReference type="Proteomes" id="UP000233343"/>
    </source>
</evidence>
<dbReference type="RefSeq" id="WP_066195271.1">
    <property type="nucleotide sequence ID" value="NZ_CP194732.1"/>
</dbReference>
<evidence type="ECO:0008006" key="3">
    <source>
        <dbReference type="Google" id="ProtNLM"/>
    </source>
</evidence>
<comment type="caution">
    <text evidence="1">The sequence shown here is derived from an EMBL/GenBank/DDBJ whole genome shotgun (WGS) entry which is preliminary data.</text>
</comment>
<sequence length="116" mass="12994">MGKSLFWKGVLFGALAGGALSMLDRSTRETAIEKCKQTTGSVKYYINHPDEAIEQVKGVSTRIKIAAEQVGEDVAFITNTVEELKDAAMNTKEAFYQKDSRIEERTEYNEDIIPEK</sequence>
<gene>
    <name evidence="1" type="ORF">CWS20_05915</name>
</gene>
<dbReference type="Proteomes" id="UP000233343">
    <property type="component" value="Unassembled WGS sequence"/>
</dbReference>
<dbReference type="EMBL" id="PISD01000010">
    <property type="protein sequence ID" value="PKG29908.1"/>
    <property type="molecule type" value="Genomic_DNA"/>
</dbReference>
<proteinExistence type="predicted"/>
<accession>A0A2N0ZK80</accession>